<dbReference type="OrthoDB" id="9783388at2"/>
<dbReference type="SMART" id="SM00448">
    <property type="entry name" value="REC"/>
    <property type="match status" value="1"/>
</dbReference>
<dbReference type="AlphaFoldDB" id="B1I1W8"/>
<dbReference type="PROSITE" id="PS50110">
    <property type="entry name" value="RESPONSE_REGULATORY"/>
    <property type="match status" value="1"/>
</dbReference>
<dbReference type="InterPro" id="IPR050469">
    <property type="entry name" value="Diguanylate_Cyclase"/>
</dbReference>
<dbReference type="NCBIfam" id="TIGR00254">
    <property type="entry name" value="GGDEF"/>
    <property type="match status" value="1"/>
</dbReference>
<dbReference type="InterPro" id="IPR001789">
    <property type="entry name" value="Sig_transdc_resp-reg_receiver"/>
</dbReference>
<feature type="domain" description="Response regulatory" evidence="4">
    <location>
        <begin position="14"/>
        <end position="130"/>
    </location>
</feature>
<dbReference type="FunFam" id="3.30.70.270:FF:000001">
    <property type="entry name" value="Diguanylate cyclase domain protein"/>
    <property type="match status" value="1"/>
</dbReference>
<dbReference type="HOGENOM" id="CLU_000445_11_28_9"/>
<evidence type="ECO:0000313" key="7">
    <source>
        <dbReference type="Proteomes" id="UP000008544"/>
    </source>
</evidence>
<evidence type="ECO:0000256" key="1">
    <source>
        <dbReference type="ARBA" id="ARBA00018672"/>
    </source>
</evidence>
<dbReference type="InterPro" id="IPR011006">
    <property type="entry name" value="CheY-like_superfamily"/>
</dbReference>
<organism evidence="6 7">
    <name type="scientific">Desulforudis audaxviator (strain MP104C)</name>
    <dbReference type="NCBI Taxonomy" id="477974"/>
    <lineage>
        <taxon>Bacteria</taxon>
        <taxon>Bacillati</taxon>
        <taxon>Bacillota</taxon>
        <taxon>Clostridia</taxon>
        <taxon>Thermoanaerobacterales</taxon>
        <taxon>Candidatus Desulforudaceae</taxon>
        <taxon>Candidatus Desulforudis</taxon>
    </lineage>
</organism>
<dbReference type="SMART" id="SM00267">
    <property type="entry name" value="GGDEF"/>
    <property type="match status" value="1"/>
</dbReference>
<dbReference type="KEGG" id="dau:Daud_0377"/>
<dbReference type="GO" id="GO:0000160">
    <property type="term" value="P:phosphorelay signal transduction system"/>
    <property type="evidence" value="ECO:0007669"/>
    <property type="project" value="InterPro"/>
</dbReference>
<keyword evidence="7" id="KW-1185">Reference proteome</keyword>
<gene>
    <name evidence="6" type="ordered locus">Daud_0377</name>
</gene>
<dbReference type="PANTHER" id="PTHR45138:SF9">
    <property type="entry name" value="DIGUANYLATE CYCLASE DGCM-RELATED"/>
    <property type="match status" value="1"/>
</dbReference>
<evidence type="ECO:0000256" key="2">
    <source>
        <dbReference type="ARBA" id="ARBA00024867"/>
    </source>
</evidence>
<dbReference type="PANTHER" id="PTHR45138">
    <property type="entry name" value="REGULATORY COMPONENTS OF SENSORY TRANSDUCTION SYSTEM"/>
    <property type="match status" value="1"/>
</dbReference>
<dbReference type="InterPro" id="IPR043128">
    <property type="entry name" value="Rev_trsase/Diguanyl_cyclase"/>
</dbReference>
<dbReference type="eggNOG" id="COG3706">
    <property type="taxonomic scope" value="Bacteria"/>
</dbReference>
<evidence type="ECO:0000256" key="3">
    <source>
        <dbReference type="PROSITE-ProRule" id="PRU00169"/>
    </source>
</evidence>
<dbReference type="GO" id="GO:0043709">
    <property type="term" value="P:cell adhesion involved in single-species biofilm formation"/>
    <property type="evidence" value="ECO:0007669"/>
    <property type="project" value="TreeGrafter"/>
</dbReference>
<sequence length="314" mass="34449">MNNEGAAPADAVYKILMVEDSPVVRGVIKKHCSPEGIEVVEAGSGASARETLRAMQPDLVVLNMVLPDANGLDLCREIRTEERLKWVPVIILTALGDLRYLREGYDCGADDYIVKPFQPEEFVLRVKSRIRRARAMSYETFHDALTGCHTRGYFVARVEEEIFRSRREGTLFSLLLADLDDFKQVNDTHGHLVGDHVLREFGAVLWASFRQTDVVARYGGEEFAVLMPKTDLAAALAAAERAREAWLAHPLTVPGDGARLRVTFSGGVVEGGRETAGVNEILAAADRALYAAKAAGEDRIVAGGYLLPKAERSP</sequence>
<dbReference type="RefSeq" id="WP_012301523.1">
    <property type="nucleotide sequence ID" value="NC_010424.1"/>
</dbReference>
<evidence type="ECO:0000259" key="4">
    <source>
        <dbReference type="PROSITE" id="PS50110"/>
    </source>
</evidence>
<name>B1I1W8_DESAP</name>
<evidence type="ECO:0000313" key="6">
    <source>
        <dbReference type="EMBL" id="ACA58931.1"/>
    </source>
</evidence>
<dbReference type="Gene3D" id="3.30.70.270">
    <property type="match status" value="1"/>
</dbReference>
<accession>B1I1W8</accession>
<reference evidence="7" key="1">
    <citation type="submission" date="2007-10" db="EMBL/GenBank/DDBJ databases">
        <title>Complete sequence of chromosome of Desulforudis audaxviator MP104C.</title>
        <authorList>
            <person name="Copeland A."/>
            <person name="Lucas S."/>
            <person name="Lapidus A."/>
            <person name="Barry K."/>
            <person name="Glavina del Rio T."/>
            <person name="Dalin E."/>
            <person name="Tice H."/>
            <person name="Bruce D."/>
            <person name="Pitluck S."/>
            <person name="Lowry S.R."/>
            <person name="Larimer F."/>
            <person name="Land M.L."/>
            <person name="Hauser L."/>
            <person name="Kyrpides N."/>
            <person name="Ivanova N.N."/>
            <person name="Richardson P."/>
        </authorList>
    </citation>
    <scope>NUCLEOTIDE SEQUENCE [LARGE SCALE GENOMIC DNA]</scope>
    <source>
        <strain evidence="7">MP104C</strain>
    </source>
</reference>
<dbReference type="GO" id="GO:0052621">
    <property type="term" value="F:diguanylate cyclase activity"/>
    <property type="evidence" value="ECO:0007669"/>
    <property type="project" value="TreeGrafter"/>
</dbReference>
<dbReference type="InterPro" id="IPR000160">
    <property type="entry name" value="GGDEF_dom"/>
</dbReference>
<dbReference type="GO" id="GO:0005886">
    <property type="term" value="C:plasma membrane"/>
    <property type="evidence" value="ECO:0007669"/>
    <property type="project" value="TreeGrafter"/>
</dbReference>
<dbReference type="Pfam" id="PF00990">
    <property type="entry name" value="GGDEF"/>
    <property type="match status" value="1"/>
</dbReference>
<dbReference type="PROSITE" id="PS50887">
    <property type="entry name" value="GGDEF"/>
    <property type="match status" value="1"/>
</dbReference>
<dbReference type="SUPFAM" id="SSF52172">
    <property type="entry name" value="CheY-like"/>
    <property type="match status" value="1"/>
</dbReference>
<dbReference type="Gene3D" id="3.40.50.2300">
    <property type="match status" value="1"/>
</dbReference>
<reference evidence="6 7" key="2">
    <citation type="journal article" date="2008" name="Science">
        <title>Environmental genomics reveals a single-species ecosystem deep within Earth.</title>
        <authorList>
            <person name="Chivian D."/>
            <person name="Brodie E.L."/>
            <person name="Alm E.J."/>
            <person name="Culley D.E."/>
            <person name="Dehal P.S."/>
            <person name="Desantis T.Z."/>
            <person name="Gihring T.M."/>
            <person name="Lapidus A."/>
            <person name="Lin L.H."/>
            <person name="Lowry S.R."/>
            <person name="Moser D.P."/>
            <person name="Richardson P.M."/>
            <person name="Southam G."/>
            <person name="Wanger G."/>
            <person name="Pratt L.M."/>
            <person name="Andersen G.L."/>
            <person name="Hazen T.C."/>
            <person name="Brockman F.J."/>
            <person name="Arkin A.P."/>
            <person name="Onstott T.C."/>
        </authorList>
    </citation>
    <scope>NUCLEOTIDE SEQUENCE [LARGE SCALE GENOMIC DNA]</scope>
    <source>
        <strain evidence="6 7">MP104C</strain>
    </source>
</reference>
<dbReference type="Proteomes" id="UP000008544">
    <property type="component" value="Chromosome"/>
</dbReference>
<comment type="function">
    <text evidence="2">May play the central regulatory role in sporulation. It may be an element of the effector pathway responsible for the activation of sporulation genes in response to nutritional stress. Spo0A may act in concert with spo0H (a sigma factor) to control the expression of some genes that are critical to the sporulation process.</text>
</comment>
<protein>
    <recommendedName>
        <fullName evidence="1">Stage 0 sporulation protein A homolog</fullName>
    </recommendedName>
</protein>
<dbReference type="SUPFAM" id="SSF55073">
    <property type="entry name" value="Nucleotide cyclase"/>
    <property type="match status" value="1"/>
</dbReference>
<comment type="caution">
    <text evidence="3">Lacks conserved residue(s) required for the propagation of feature annotation.</text>
</comment>
<dbReference type="STRING" id="477974.Daud_0377"/>
<dbReference type="EMBL" id="CP000860">
    <property type="protein sequence ID" value="ACA58931.1"/>
    <property type="molecule type" value="Genomic_DNA"/>
</dbReference>
<proteinExistence type="predicted"/>
<dbReference type="Pfam" id="PF00072">
    <property type="entry name" value="Response_reg"/>
    <property type="match status" value="1"/>
</dbReference>
<dbReference type="GO" id="GO:1902201">
    <property type="term" value="P:negative regulation of bacterial-type flagellum-dependent cell motility"/>
    <property type="evidence" value="ECO:0007669"/>
    <property type="project" value="TreeGrafter"/>
</dbReference>
<feature type="domain" description="GGDEF" evidence="5">
    <location>
        <begin position="170"/>
        <end position="305"/>
    </location>
</feature>
<dbReference type="InterPro" id="IPR029787">
    <property type="entry name" value="Nucleotide_cyclase"/>
</dbReference>
<dbReference type="CDD" id="cd01949">
    <property type="entry name" value="GGDEF"/>
    <property type="match status" value="1"/>
</dbReference>
<evidence type="ECO:0000259" key="5">
    <source>
        <dbReference type="PROSITE" id="PS50887"/>
    </source>
</evidence>